<gene>
    <name evidence="1" type="ORF">OHK93_004984</name>
</gene>
<dbReference type="Proteomes" id="UP001161017">
    <property type="component" value="Unassembled WGS sequence"/>
</dbReference>
<dbReference type="InterPro" id="IPR009097">
    <property type="entry name" value="Cyclic_Pdiesterase"/>
</dbReference>
<reference evidence="1" key="1">
    <citation type="journal article" date="2023" name="Genome Biol. Evol.">
        <title>First Whole Genome Sequence and Flow Cytometry Genome Size Data for the Lichen-Forming Fungus Ramalina farinacea (Ascomycota).</title>
        <authorList>
            <person name="Llewellyn T."/>
            <person name="Mian S."/>
            <person name="Hill R."/>
            <person name="Leitch I.J."/>
            <person name="Gaya E."/>
        </authorList>
    </citation>
    <scope>NUCLEOTIDE SEQUENCE</scope>
    <source>
        <strain evidence="1">LIQ254RAFAR</strain>
    </source>
</reference>
<dbReference type="AlphaFoldDB" id="A0AA43QXH7"/>
<dbReference type="SUPFAM" id="SSF55144">
    <property type="entry name" value="LigT-like"/>
    <property type="match status" value="1"/>
</dbReference>
<name>A0AA43QXH7_9LECA</name>
<protein>
    <submittedName>
        <fullName evidence="1">Uncharacterized protein</fullName>
    </submittedName>
</protein>
<accession>A0AA43QXH7</accession>
<evidence type="ECO:0000313" key="2">
    <source>
        <dbReference type="Proteomes" id="UP001161017"/>
    </source>
</evidence>
<comment type="caution">
    <text evidence="1">The sequence shown here is derived from an EMBL/GenBank/DDBJ whole genome shotgun (WGS) entry which is preliminary data.</text>
</comment>
<evidence type="ECO:0000313" key="1">
    <source>
        <dbReference type="EMBL" id="MDI1493196.1"/>
    </source>
</evidence>
<sequence>MDFSVFPNPFDEILKGSSCDLVRLQAFCEAQRSERNSRYKDKFLDDSFEGVRPDQILINLVTKPNYVDSRNNLCIWARPPATEIDLVSTCQKMLKKLSPILEISHSLTPCSLAALVAKLEPSVPKFERLFQEHLARLVKPKLSFDDTAVALTYVPAAGESSDGQTIDDSYTYLHLRRDLLNFCQDQNAEVNARYASTSCHLTIARFITDKDHCSAGKPDRAAMSSWVSAIEQLNELLAEKYWPREGISQEAGIWIVGARRDLEIRKGTLWYGGGQSLDIASGS</sequence>
<proteinExistence type="predicted"/>
<organism evidence="1 2">
    <name type="scientific">Ramalina farinacea</name>
    <dbReference type="NCBI Taxonomy" id="258253"/>
    <lineage>
        <taxon>Eukaryota</taxon>
        <taxon>Fungi</taxon>
        <taxon>Dikarya</taxon>
        <taxon>Ascomycota</taxon>
        <taxon>Pezizomycotina</taxon>
        <taxon>Lecanoromycetes</taxon>
        <taxon>OSLEUM clade</taxon>
        <taxon>Lecanoromycetidae</taxon>
        <taxon>Lecanorales</taxon>
        <taxon>Lecanorineae</taxon>
        <taxon>Ramalinaceae</taxon>
        <taxon>Ramalina</taxon>
    </lineage>
</organism>
<keyword evidence="2" id="KW-1185">Reference proteome</keyword>
<dbReference type="EMBL" id="JAPUFD010000023">
    <property type="protein sequence ID" value="MDI1493196.1"/>
    <property type="molecule type" value="Genomic_DNA"/>
</dbReference>